<evidence type="ECO:0000313" key="3">
    <source>
        <dbReference type="Proteomes" id="UP000465601"/>
    </source>
</evidence>
<proteinExistence type="predicted"/>
<organism evidence="2 3">
    <name type="scientific">Alkaliphilus serpentinus</name>
    <dbReference type="NCBI Taxonomy" id="1482731"/>
    <lineage>
        <taxon>Bacteria</taxon>
        <taxon>Bacillati</taxon>
        <taxon>Bacillota</taxon>
        <taxon>Clostridia</taxon>
        <taxon>Peptostreptococcales</taxon>
        <taxon>Natronincolaceae</taxon>
        <taxon>Alkaliphilus</taxon>
    </lineage>
</organism>
<dbReference type="Pfam" id="PF01695">
    <property type="entry name" value="IstB_IS21"/>
    <property type="match status" value="1"/>
</dbReference>
<gene>
    <name evidence="2" type="ORF">F8153_02720</name>
</gene>
<dbReference type="Gene3D" id="3.40.50.300">
    <property type="entry name" value="P-loop containing nucleotide triphosphate hydrolases"/>
    <property type="match status" value="1"/>
</dbReference>
<dbReference type="GO" id="GO:0005524">
    <property type="term" value="F:ATP binding"/>
    <property type="evidence" value="ECO:0007669"/>
    <property type="project" value="InterPro"/>
</dbReference>
<dbReference type="EMBL" id="WBZB01000010">
    <property type="protein sequence ID" value="KAB3532187.1"/>
    <property type="molecule type" value="Genomic_DNA"/>
</dbReference>
<dbReference type="OrthoDB" id="9776217at2"/>
<dbReference type="InterPro" id="IPR003593">
    <property type="entry name" value="AAA+_ATPase"/>
</dbReference>
<dbReference type="InterPro" id="IPR027417">
    <property type="entry name" value="P-loop_NTPase"/>
</dbReference>
<dbReference type="GO" id="GO:0006260">
    <property type="term" value="P:DNA replication"/>
    <property type="evidence" value="ECO:0007669"/>
    <property type="project" value="TreeGrafter"/>
</dbReference>
<reference evidence="2 3" key="1">
    <citation type="submission" date="2019-10" db="EMBL/GenBank/DDBJ databases">
        <title>Alkaliphilus serpentinus sp. nov. and Alkaliphilus pronyensis sp. nov., two novel anaerobic alkaliphilic species isolated from the serpentinized-hosted hydrothermal field of the Prony Bay (New Caledonia).</title>
        <authorList>
            <person name="Postec A."/>
        </authorList>
    </citation>
    <scope>NUCLEOTIDE SEQUENCE [LARGE SCALE GENOMIC DNA]</scope>
    <source>
        <strain evidence="2 3">LacT</strain>
    </source>
</reference>
<dbReference type="InterPro" id="IPR002611">
    <property type="entry name" value="IstB_ATP-bd"/>
</dbReference>
<comment type="caution">
    <text evidence="2">The sequence shown here is derived from an EMBL/GenBank/DDBJ whole genome shotgun (WGS) entry which is preliminary data.</text>
</comment>
<sequence length="326" mass="38125">MMDQVIKRILRDYEDKRSKSKTRKIKRIQEIYNRIPRIKEIDDEIQRIGVSITRAILVKTESPEILVNKLKVQLESLKQEKAFLLTENNIPIQYLEDEYSCSYCKDTGFVGGGKRCSCFKQQLINSAYSMSNLEGILNKENFKTFDIELFSNNPFMEYPLTPRENMMDILQVCEGYTINFDRKNEDKDNLLFFGDTGLGKSFLANCIAKALLDKGKLVVYQTAFKIFEIIENVRFHNKQDKDKYDLLFSCDLLIVDDLGTEITNSFTNSELFNIINSRLMSKSKTIISTNLQPMDFGKRYDDRIASRIFSNYKVLEFYGKDLRWQT</sequence>
<evidence type="ECO:0000259" key="1">
    <source>
        <dbReference type="SMART" id="SM00382"/>
    </source>
</evidence>
<dbReference type="RefSeq" id="WP_151864824.1">
    <property type="nucleotide sequence ID" value="NZ_WBZB01000010.1"/>
</dbReference>
<dbReference type="AlphaFoldDB" id="A0A833HQQ4"/>
<evidence type="ECO:0000313" key="2">
    <source>
        <dbReference type="EMBL" id="KAB3532187.1"/>
    </source>
</evidence>
<keyword evidence="3" id="KW-1185">Reference proteome</keyword>
<dbReference type="SUPFAM" id="SSF52540">
    <property type="entry name" value="P-loop containing nucleoside triphosphate hydrolases"/>
    <property type="match status" value="1"/>
</dbReference>
<dbReference type="Proteomes" id="UP000465601">
    <property type="component" value="Unassembled WGS sequence"/>
</dbReference>
<dbReference type="SMART" id="SM00382">
    <property type="entry name" value="AAA"/>
    <property type="match status" value="1"/>
</dbReference>
<dbReference type="NCBIfam" id="NF005304">
    <property type="entry name" value="PRK06835.1"/>
    <property type="match status" value="1"/>
</dbReference>
<feature type="domain" description="AAA+ ATPase" evidence="1">
    <location>
        <begin position="186"/>
        <end position="315"/>
    </location>
</feature>
<dbReference type="PANTHER" id="PTHR30050">
    <property type="entry name" value="CHROMOSOMAL REPLICATION INITIATOR PROTEIN DNAA"/>
    <property type="match status" value="1"/>
</dbReference>
<dbReference type="PANTHER" id="PTHR30050:SF4">
    <property type="entry name" value="ATP-BINDING PROTEIN RV3427C IN INSERTION SEQUENCE-RELATED"/>
    <property type="match status" value="1"/>
</dbReference>
<name>A0A833HQQ4_9FIRM</name>
<accession>A0A833HQQ4</accession>
<dbReference type="CDD" id="cd00009">
    <property type="entry name" value="AAA"/>
    <property type="match status" value="1"/>
</dbReference>
<protein>
    <submittedName>
        <fullName evidence="2">DNA replication protein DnaC</fullName>
    </submittedName>
</protein>